<keyword evidence="3" id="KW-0413">Isomerase</keyword>
<name>E0RXB4_BUTPB</name>
<dbReference type="GO" id="GO:0006310">
    <property type="term" value="P:DNA recombination"/>
    <property type="evidence" value="ECO:0007669"/>
    <property type="project" value="InterPro"/>
</dbReference>
<dbReference type="GO" id="GO:0017116">
    <property type="term" value="F:single-stranded DNA helicase activity"/>
    <property type="evidence" value="ECO:0007669"/>
    <property type="project" value="TreeGrafter"/>
</dbReference>
<dbReference type="Pfam" id="PF13538">
    <property type="entry name" value="UvrD_C_2"/>
    <property type="match status" value="1"/>
</dbReference>
<dbReference type="SUPFAM" id="SSF47781">
    <property type="entry name" value="RuvA domain 2-like"/>
    <property type="match status" value="1"/>
</dbReference>
<comment type="catalytic activity">
    <reaction evidence="3">
        <text>ATP + H2O = ADP + phosphate + H(+)</text>
        <dbReference type="Rhea" id="RHEA:13065"/>
        <dbReference type="ChEBI" id="CHEBI:15377"/>
        <dbReference type="ChEBI" id="CHEBI:15378"/>
        <dbReference type="ChEBI" id="CHEBI:30616"/>
        <dbReference type="ChEBI" id="CHEBI:43474"/>
        <dbReference type="ChEBI" id="CHEBI:456216"/>
        <dbReference type="EC" id="5.6.2.3"/>
    </reaction>
</comment>
<gene>
    <name evidence="5" type="primary">recD</name>
    <name evidence="3" type="synonym">recD2</name>
    <name evidence="5" type="ordered locus">bpr_I2592</name>
</gene>
<dbReference type="Proteomes" id="UP000001299">
    <property type="component" value="Chromosome 1"/>
</dbReference>
<dbReference type="AlphaFoldDB" id="E0RXB4"/>
<dbReference type="RefSeq" id="WP_013281978.1">
    <property type="nucleotide sequence ID" value="NC_014387.1"/>
</dbReference>
<dbReference type="STRING" id="515622.bpr_I2592"/>
<dbReference type="InterPro" id="IPR010994">
    <property type="entry name" value="RuvA_2-like"/>
</dbReference>
<comment type="similarity">
    <text evidence="3">Belongs to the RecD family. RecD2 subfamily.</text>
</comment>
<dbReference type="NCBIfam" id="TIGR01448">
    <property type="entry name" value="recD_rel"/>
    <property type="match status" value="1"/>
</dbReference>
<dbReference type="Pfam" id="PF14490">
    <property type="entry name" value="HHH_RecD2"/>
    <property type="match status" value="1"/>
</dbReference>
<dbReference type="GO" id="GO:0009338">
    <property type="term" value="C:exodeoxyribonuclease V complex"/>
    <property type="evidence" value="ECO:0007669"/>
    <property type="project" value="TreeGrafter"/>
</dbReference>
<evidence type="ECO:0000256" key="3">
    <source>
        <dbReference type="HAMAP-Rule" id="MF_01488"/>
    </source>
</evidence>
<dbReference type="PANTHER" id="PTHR43788:SF6">
    <property type="entry name" value="DNA HELICASE B"/>
    <property type="match status" value="1"/>
</dbReference>
<dbReference type="SUPFAM" id="SSF52540">
    <property type="entry name" value="P-loop containing nucleoside triphosphate hydrolases"/>
    <property type="match status" value="1"/>
</dbReference>
<keyword evidence="3 5" id="KW-0378">Hydrolase</keyword>
<dbReference type="InterPro" id="IPR050534">
    <property type="entry name" value="Coronavir_polyprotein_1ab"/>
</dbReference>
<dbReference type="EC" id="5.6.2.3" evidence="3"/>
<dbReference type="SMART" id="SM00382">
    <property type="entry name" value="AAA"/>
    <property type="match status" value="1"/>
</dbReference>
<dbReference type="Pfam" id="PF18335">
    <property type="entry name" value="SH3_13"/>
    <property type="match status" value="1"/>
</dbReference>
<dbReference type="eggNOG" id="COG0507">
    <property type="taxonomic scope" value="Bacteria"/>
</dbReference>
<dbReference type="InterPro" id="IPR003593">
    <property type="entry name" value="AAA+_ATPase"/>
</dbReference>
<feature type="domain" description="AAA+ ATPase" evidence="4">
    <location>
        <begin position="344"/>
        <end position="499"/>
    </location>
</feature>
<dbReference type="Gene3D" id="1.10.150.20">
    <property type="entry name" value="5' to 3' exonuclease, C-terminal subdomain"/>
    <property type="match status" value="1"/>
</dbReference>
<evidence type="ECO:0000259" key="4">
    <source>
        <dbReference type="SMART" id="SM00382"/>
    </source>
</evidence>
<dbReference type="InterPro" id="IPR055446">
    <property type="entry name" value="RecD2_N_OB"/>
</dbReference>
<dbReference type="GO" id="GO:0043139">
    <property type="term" value="F:5'-3' DNA helicase activity"/>
    <property type="evidence" value="ECO:0007669"/>
    <property type="project" value="UniProtKB-UniRule"/>
</dbReference>
<dbReference type="Pfam" id="PF23139">
    <property type="entry name" value="OB_YrrC"/>
    <property type="match status" value="1"/>
</dbReference>
<dbReference type="InterPro" id="IPR029493">
    <property type="entry name" value="RecD2-like_HHH"/>
</dbReference>
<dbReference type="CDD" id="cd18809">
    <property type="entry name" value="SF1_C_RecD"/>
    <property type="match status" value="1"/>
</dbReference>
<accession>E0RXB4</accession>
<dbReference type="InterPro" id="IPR027417">
    <property type="entry name" value="P-loop_NTPase"/>
</dbReference>
<comment type="function">
    <text evidence="3">DNA-dependent ATPase and ATP-dependent 5'-3' DNA helicase. Has no activity on blunt DNA or DNA with 3'-overhangs, requires at least 10 bases of 5'-ssDNA for helicase activity.</text>
</comment>
<proteinExistence type="inferred from homology"/>
<dbReference type="Gene3D" id="1.10.10.2220">
    <property type="match status" value="1"/>
</dbReference>
<dbReference type="GO" id="GO:0003677">
    <property type="term" value="F:DNA binding"/>
    <property type="evidence" value="ECO:0007669"/>
    <property type="project" value="UniProtKB-UniRule"/>
</dbReference>
<reference evidence="5 6" key="1">
    <citation type="journal article" date="2010" name="PLoS ONE">
        <title>The glycobiome of the rumen bacterium Butyrivibrio proteoclasticus B316(T) highlights adaptation to a polysaccharide-rich environment.</title>
        <authorList>
            <person name="Kelly W.J."/>
            <person name="Leahy S.C."/>
            <person name="Altermann E."/>
            <person name="Yeoman C.J."/>
            <person name="Dunne J.C."/>
            <person name="Kong Z."/>
            <person name="Pacheco D.M."/>
            <person name="Li D."/>
            <person name="Noel S.J."/>
            <person name="Moon C.D."/>
            <person name="Cookson A.L."/>
            <person name="Attwood G.T."/>
        </authorList>
    </citation>
    <scope>NUCLEOTIDE SEQUENCE [LARGE SCALE GENOMIC DNA]</scope>
    <source>
        <strain evidence="6">ATCC 51982 / DSM 14932 / B316</strain>
    </source>
</reference>
<keyword evidence="3" id="KW-0238">DNA-binding</keyword>
<keyword evidence="2 3" id="KW-0067">ATP-binding</keyword>
<dbReference type="InterPro" id="IPR006345">
    <property type="entry name" value="RecD2"/>
</dbReference>
<evidence type="ECO:0000313" key="5">
    <source>
        <dbReference type="EMBL" id="ADL35325.1"/>
    </source>
</evidence>
<protein>
    <recommendedName>
        <fullName evidence="3">ATP-dependent RecD2 DNA helicase</fullName>
        <ecNumber evidence="3">5.6.2.3</ecNumber>
    </recommendedName>
    <alternativeName>
        <fullName evidence="3">DNA 5'-3' helicase subunit RecD2</fullName>
    </alternativeName>
</protein>
<dbReference type="EMBL" id="CP001810">
    <property type="protein sequence ID" value="ADL35325.1"/>
    <property type="molecule type" value="Genomic_DNA"/>
</dbReference>
<dbReference type="eggNOG" id="COG0272">
    <property type="taxonomic scope" value="Bacteria"/>
</dbReference>
<evidence type="ECO:0000256" key="2">
    <source>
        <dbReference type="ARBA" id="ARBA00022840"/>
    </source>
</evidence>
<dbReference type="Gene3D" id="3.40.50.300">
    <property type="entry name" value="P-loop containing nucleotide triphosphate hydrolases"/>
    <property type="match status" value="2"/>
</dbReference>
<organism evidence="5 6">
    <name type="scientific">Butyrivibrio proteoclasticus (strain ATCC 51982 / DSM 14932 / B316)</name>
    <name type="common">Clostridium proteoclasticum</name>
    <dbReference type="NCBI Taxonomy" id="515622"/>
    <lineage>
        <taxon>Bacteria</taxon>
        <taxon>Bacillati</taxon>
        <taxon>Bacillota</taxon>
        <taxon>Clostridia</taxon>
        <taxon>Lachnospirales</taxon>
        <taxon>Lachnospiraceae</taxon>
        <taxon>Butyrivibrio</taxon>
    </lineage>
</organism>
<dbReference type="GO" id="GO:0016887">
    <property type="term" value="F:ATP hydrolysis activity"/>
    <property type="evidence" value="ECO:0007669"/>
    <property type="project" value="RHEA"/>
</dbReference>
<dbReference type="InterPro" id="IPR027785">
    <property type="entry name" value="UvrD-like_helicase_C"/>
</dbReference>
<dbReference type="InterPro" id="IPR041451">
    <property type="entry name" value="RecD2_SH13"/>
</dbReference>
<dbReference type="GO" id="GO:0005524">
    <property type="term" value="F:ATP binding"/>
    <property type="evidence" value="ECO:0007669"/>
    <property type="project" value="UniProtKB-UniRule"/>
</dbReference>
<keyword evidence="3" id="KW-0347">Helicase</keyword>
<evidence type="ECO:0000256" key="1">
    <source>
        <dbReference type="ARBA" id="ARBA00022741"/>
    </source>
</evidence>
<dbReference type="KEGG" id="bpb:bpr_I2592"/>
<dbReference type="Pfam" id="PF14520">
    <property type="entry name" value="HHH_5"/>
    <property type="match status" value="1"/>
</dbReference>
<dbReference type="Pfam" id="PF13245">
    <property type="entry name" value="AAA_19"/>
    <property type="match status" value="1"/>
</dbReference>
<evidence type="ECO:0000313" key="6">
    <source>
        <dbReference type="Proteomes" id="UP000001299"/>
    </source>
</evidence>
<keyword evidence="1 3" id="KW-0547">Nucleotide-binding</keyword>
<dbReference type="CDD" id="cd17933">
    <property type="entry name" value="DEXSc_RecD-like"/>
    <property type="match status" value="1"/>
</dbReference>
<keyword evidence="6" id="KW-1185">Reference proteome</keyword>
<feature type="binding site" evidence="3">
    <location>
        <begin position="355"/>
        <end position="359"/>
    </location>
    <ligand>
        <name>ATP</name>
        <dbReference type="ChEBI" id="CHEBI:30616"/>
    </ligand>
</feature>
<dbReference type="Gene3D" id="2.30.30.940">
    <property type="match status" value="1"/>
</dbReference>
<dbReference type="HAMAP" id="MF_01488">
    <property type="entry name" value="RecD2"/>
    <property type="match status" value="1"/>
</dbReference>
<sequence length="759" mass="84839">MPIMENENEVIKGYIEHFIYKNAENGYGVVNLISEDEEIVCTGNFKDADVGDNLEIQGTFVTHPVYGEQLKVTSFKVVLPDDAVSMQRYLGSGAIKGIGEALAARIVKKFGDDTFRIIEDEPERLAEIKGISEKKAIDIAVQMAEKREMRDAMIFLQQYGISNTLAVKIFSKYGSRIYSIIKENPYQLADDISGVGFKTADEIAGKVGIAVDSEYRIKSGILYCLLQASLDGNTYLPMEQLIDKTVEILSGGPGGVIDRDNVNTQISNLMMDKKLVCKNNDQIYSASYYYEEQGCAVMLEGLNLAEDVTADERQRYLDRIKDIETRRGVQLDDLQREAVLKSISNGIVIITGGPGTGKTTTINTIINYYAGEGLDIMLAAPTGRAAKRMTEATGYEARTIHRLLEVSGQVSDDDDGRQGGVHFEKNRENPLEADAIIIDEMSMVDIHLFYALLKALVPGTHLILVGDSSQLPSVGPGQVLKDLIGSGKFPTIILQKIFRQAEESDIVMNAHRIHNGERPVIDNKSKDFFFLERDDSNVIYKHMIQLIRDKLPGYVGAESYDLQVLTPMRKGPLGAIQLNLVLQEYLNPPDASKKEHAYGDQVIREGDKVMQIRNNYQAQWEVMGKYNVPIDSGMGIFNGDMGIVREINEYSQEVVVEYDEHRRVRYPFSDLDEIELSYAITIHKSQGSEYPAVIMPILGGPRMLLNRNLLYTAVTRAKNTVCILGSSQTLFNMVDNEQQLKRYTGLKDRILDIFNASEC</sequence>
<dbReference type="PANTHER" id="PTHR43788">
    <property type="entry name" value="DNA2/NAM7 HELICASE FAMILY MEMBER"/>
    <property type="match status" value="1"/>
</dbReference>
<dbReference type="HOGENOM" id="CLU_007524_0_2_9"/>